<reference evidence="8" key="1">
    <citation type="journal article" date="2020" name="Stud. Mycol.">
        <title>101 Dothideomycetes genomes: a test case for predicting lifestyles and emergence of pathogens.</title>
        <authorList>
            <person name="Haridas S."/>
            <person name="Albert R."/>
            <person name="Binder M."/>
            <person name="Bloem J."/>
            <person name="Labutti K."/>
            <person name="Salamov A."/>
            <person name="Andreopoulos B."/>
            <person name="Baker S."/>
            <person name="Barry K."/>
            <person name="Bills G."/>
            <person name="Bluhm B."/>
            <person name="Cannon C."/>
            <person name="Castanera R."/>
            <person name="Culley D."/>
            <person name="Daum C."/>
            <person name="Ezra D."/>
            <person name="Gonzalez J."/>
            <person name="Henrissat B."/>
            <person name="Kuo A."/>
            <person name="Liang C."/>
            <person name="Lipzen A."/>
            <person name="Lutzoni F."/>
            <person name="Magnuson J."/>
            <person name="Mondo S."/>
            <person name="Nolan M."/>
            <person name="Ohm R."/>
            <person name="Pangilinan J."/>
            <person name="Park H.-J."/>
            <person name="Ramirez L."/>
            <person name="Alfaro M."/>
            <person name="Sun H."/>
            <person name="Tritt A."/>
            <person name="Yoshinaga Y."/>
            <person name="Zwiers L.-H."/>
            <person name="Turgeon B."/>
            <person name="Goodwin S."/>
            <person name="Spatafora J."/>
            <person name="Crous P."/>
            <person name="Grigoriev I."/>
        </authorList>
    </citation>
    <scope>NUCLEOTIDE SEQUENCE</scope>
    <source>
        <strain evidence="8">CBS 101060</strain>
    </source>
</reference>
<evidence type="ECO:0000256" key="1">
    <source>
        <dbReference type="ARBA" id="ARBA00004123"/>
    </source>
</evidence>
<dbReference type="OrthoDB" id="613763at2759"/>
<name>A0A9P4SFZ7_9PEZI</name>
<dbReference type="AlphaFoldDB" id="A0A9P4SFZ7"/>
<gene>
    <name evidence="8" type="ORF">M501DRAFT_990998</name>
</gene>
<dbReference type="EMBL" id="MU006092">
    <property type="protein sequence ID" value="KAF2841070.1"/>
    <property type="molecule type" value="Genomic_DNA"/>
</dbReference>
<keyword evidence="9" id="KW-1185">Reference proteome</keyword>
<keyword evidence="3 6" id="KW-0240">DNA-directed RNA polymerase</keyword>
<keyword evidence="4 6" id="KW-0804">Transcription</keyword>
<comment type="caution">
    <text evidence="8">The sequence shown here is derived from an EMBL/GenBank/DDBJ whole genome shotgun (WGS) entry which is preliminary data.</text>
</comment>
<comment type="similarity">
    <text evidence="2 6">Belongs to the eukaryotic RPC34/RPC39 RNA polymerase subunit family.</text>
</comment>
<dbReference type="InterPro" id="IPR007832">
    <property type="entry name" value="RNA_pol_Rpc34"/>
</dbReference>
<evidence type="ECO:0000256" key="6">
    <source>
        <dbReference type="PIRNR" id="PIRNR028763"/>
    </source>
</evidence>
<feature type="region of interest" description="Disordered" evidence="7">
    <location>
        <begin position="207"/>
        <end position="228"/>
    </location>
</feature>
<evidence type="ECO:0000256" key="4">
    <source>
        <dbReference type="ARBA" id="ARBA00023163"/>
    </source>
</evidence>
<sequence length="344" mass="38689">MASSSAGKGAKKYQLYDKCERAPPKTIFFQTDLTNYGVASDLTDLLNICQALVAEQLFQQLESDGSACWRLRSREDAAKIRALTNDERIIYGHIESAGQTPIWLKTIKRQTNMHQNTVDKAVRSLETKMLIKSITSRSRRMYMLAHLEPCTDISGSGWHSEGELDISLIEHACMLTIQYVRDKSWAEQKLPASILKSSIDAKKRAVSAAKQNPKAKANSPKYKPRLGPHNRPLIPFPAGWQQYPTADDIRDHLNIEGVFSFEVTEDDLKTLLDMLVFDGKLERMGARGFRSVRELENEDDEMSSAFGNGLTQAPCGRCPVFTLCEEGGPVNASNCVYFDEWLKF</sequence>
<dbReference type="PANTHER" id="PTHR12780">
    <property type="entry name" value="RNA POLYMERASE III DNA DIRECTED , 39KD SUBUNIT-RELATED"/>
    <property type="match status" value="1"/>
</dbReference>
<evidence type="ECO:0000313" key="8">
    <source>
        <dbReference type="EMBL" id="KAF2841070.1"/>
    </source>
</evidence>
<dbReference type="InterPro" id="IPR036388">
    <property type="entry name" value="WH-like_DNA-bd_sf"/>
</dbReference>
<evidence type="ECO:0000256" key="2">
    <source>
        <dbReference type="ARBA" id="ARBA00011038"/>
    </source>
</evidence>
<dbReference type="GO" id="GO:0006383">
    <property type="term" value="P:transcription by RNA polymerase III"/>
    <property type="evidence" value="ECO:0007669"/>
    <property type="project" value="UniProtKB-UniRule"/>
</dbReference>
<comment type="subcellular location">
    <subcellularLocation>
        <location evidence="1 6">Nucleus</location>
    </subcellularLocation>
</comment>
<evidence type="ECO:0000256" key="5">
    <source>
        <dbReference type="ARBA" id="ARBA00023242"/>
    </source>
</evidence>
<dbReference type="SUPFAM" id="SSF46785">
    <property type="entry name" value="Winged helix' DNA-binding domain"/>
    <property type="match status" value="1"/>
</dbReference>
<accession>A0A9P4SFZ7</accession>
<organism evidence="8 9">
    <name type="scientific">Patellaria atrata CBS 101060</name>
    <dbReference type="NCBI Taxonomy" id="1346257"/>
    <lineage>
        <taxon>Eukaryota</taxon>
        <taxon>Fungi</taxon>
        <taxon>Dikarya</taxon>
        <taxon>Ascomycota</taxon>
        <taxon>Pezizomycotina</taxon>
        <taxon>Dothideomycetes</taxon>
        <taxon>Dothideomycetes incertae sedis</taxon>
        <taxon>Patellariales</taxon>
        <taxon>Patellariaceae</taxon>
        <taxon>Patellaria</taxon>
    </lineage>
</organism>
<comment type="function">
    <text evidence="6">DNA-dependent RNA polymerase catalyzes the transcription of DNA into RNA using the four ribonucleoside triphosphates as substrates. Specific peripheric component of RNA polymerase III which synthesizes small RNAs, such as 5S rRNA and tRNAs.</text>
</comment>
<dbReference type="InterPro" id="IPR036390">
    <property type="entry name" value="WH_DNA-bd_sf"/>
</dbReference>
<proteinExistence type="inferred from homology"/>
<dbReference type="GO" id="GO:0005666">
    <property type="term" value="C:RNA polymerase III complex"/>
    <property type="evidence" value="ECO:0007669"/>
    <property type="project" value="UniProtKB-UniRule"/>
</dbReference>
<evidence type="ECO:0000256" key="7">
    <source>
        <dbReference type="SAM" id="MobiDB-lite"/>
    </source>
</evidence>
<dbReference type="Gene3D" id="1.10.10.10">
    <property type="entry name" value="Winged helix-like DNA-binding domain superfamily/Winged helix DNA-binding domain"/>
    <property type="match status" value="1"/>
</dbReference>
<keyword evidence="5 6" id="KW-0539">Nucleus</keyword>
<evidence type="ECO:0000313" key="9">
    <source>
        <dbReference type="Proteomes" id="UP000799429"/>
    </source>
</evidence>
<dbReference type="Proteomes" id="UP000799429">
    <property type="component" value="Unassembled WGS sequence"/>
</dbReference>
<evidence type="ECO:0000256" key="3">
    <source>
        <dbReference type="ARBA" id="ARBA00022478"/>
    </source>
</evidence>
<dbReference type="InterPro" id="IPR016049">
    <property type="entry name" value="RNA_pol_Rpc34-like"/>
</dbReference>
<dbReference type="Pfam" id="PF05158">
    <property type="entry name" value="RNA_pol_Rpc34"/>
    <property type="match status" value="1"/>
</dbReference>
<dbReference type="PIRSF" id="PIRSF028763">
    <property type="entry name" value="RNA_pol_Rpc34"/>
    <property type="match status" value="1"/>
</dbReference>
<protein>
    <recommendedName>
        <fullName evidence="6">DNA-directed RNA polymerase III subunit RPC6</fullName>
        <shortName evidence="6">RNA polymerase III subunit C6</shortName>
    </recommendedName>
</protein>